<gene>
    <name evidence="5" type="primary">rpl31e</name>
    <name evidence="6" type="ORF">OXIME_000056</name>
</gene>
<evidence type="ECO:0000256" key="3">
    <source>
        <dbReference type="ARBA" id="ARBA00023274"/>
    </source>
</evidence>
<dbReference type="RefSeq" id="WP_393971498.1">
    <property type="nucleotide sequence ID" value="NZ_CP133772.1"/>
</dbReference>
<name>A0AAX4NE89_9ARCH</name>
<accession>A0AAX4NE89</accession>
<reference evidence="6 7" key="1">
    <citation type="submission" date="2023-09" db="EMBL/GenBank/DDBJ databases">
        <authorList>
            <person name="Golyshina O.V."/>
            <person name="Lunev E.A."/>
            <person name="Bargiela R."/>
            <person name="Gaines M.C."/>
            <person name="Daum B."/>
            <person name="Bale N.J."/>
            <person name="Koenen M."/>
            <person name="Sinninghe Damst J.S."/>
            <person name="Yakimov M."/>
            <person name="Golyshin P.N."/>
        </authorList>
    </citation>
    <scope>NUCLEOTIDE SEQUENCE [LARGE SCALE GENOMIC DNA]</scope>
    <source>
        <strain evidence="6 7">M1</strain>
    </source>
</reference>
<dbReference type="SMART" id="SM01380">
    <property type="entry name" value="Ribosomal_L31e"/>
    <property type="match status" value="1"/>
</dbReference>
<sequence>MVENQDQVSSEIMMTIPLRKARLVRMDRRADTAIQIIIEHVAKHAKTTREKIWVDNRVNEMIWSRGRKKVPSSLQLKIIKLQEGTTEVLLP</sequence>
<dbReference type="GO" id="GO:0005840">
    <property type="term" value="C:ribosome"/>
    <property type="evidence" value="ECO:0007669"/>
    <property type="project" value="UniProtKB-KW"/>
</dbReference>
<dbReference type="CDD" id="cd00463">
    <property type="entry name" value="Ribosomal_L31e"/>
    <property type="match status" value="1"/>
</dbReference>
<evidence type="ECO:0000256" key="4">
    <source>
        <dbReference type="ARBA" id="ARBA00035230"/>
    </source>
</evidence>
<dbReference type="Gene3D" id="3.10.440.10">
    <property type="match status" value="1"/>
</dbReference>
<dbReference type="Pfam" id="PF01198">
    <property type="entry name" value="Ribosomal_L31e"/>
    <property type="match status" value="1"/>
</dbReference>
<dbReference type="NCBIfam" id="NF002258">
    <property type="entry name" value="PRK01192.1-1"/>
    <property type="match status" value="1"/>
</dbReference>
<keyword evidence="7" id="KW-1185">Reference proteome</keyword>
<dbReference type="InterPro" id="IPR000054">
    <property type="entry name" value="Ribosomal_eL31"/>
</dbReference>
<evidence type="ECO:0000256" key="5">
    <source>
        <dbReference type="HAMAP-Rule" id="MF_00410"/>
    </source>
</evidence>
<dbReference type="Proteomes" id="UP001451606">
    <property type="component" value="Chromosome"/>
</dbReference>
<keyword evidence="2 5" id="KW-0689">Ribosomal protein</keyword>
<dbReference type="InterPro" id="IPR023621">
    <property type="entry name" value="Ribosomal_eL31_dom_sf"/>
</dbReference>
<organism evidence="6 7">
    <name type="scientific">Oxyplasma meridianum</name>
    <dbReference type="NCBI Taxonomy" id="3073602"/>
    <lineage>
        <taxon>Archaea</taxon>
        <taxon>Methanobacteriati</taxon>
        <taxon>Thermoplasmatota</taxon>
        <taxon>Thermoplasmata</taxon>
        <taxon>Thermoplasmatales</taxon>
        <taxon>Thermoplasmataceae</taxon>
        <taxon>Oxyplasma</taxon>
    </lineage>
</organism>
<dbReference type="GO" id="GO:0006412">
    <property type="term" value="P:translation"/>
    <property type="evidence" value="ECO:0007669"/>
    <property type="project" value="UniProtKB-UniRule"/>
</dbReference>
<proteinExistence type="inferred from homology"/>
<dbReference type="GO" id="GO:0003735">
    <property type="term" value="F:structural constituent of ribosome"/>
    <property type="evidence" value="ECO:0007669"/>
    <property type="project" value="InterPro"/>
</dbReference>
<protein>
    <recommendedName>
        <fullName evidence="4 5">Large ribosomal subunit protein eL31</fullName>
    </recommendedName>
</protein>
<dbReference type="SUPFAM" id="SSF54575">
    <property type="entry name" value="Ribosomal protein L31e"/>
    <property type="match status" value="1"/>
</dbReference>
<dbReference type="AlphaFoldDB" id="A0AAX4NE89"/>
<evidence type="ECO:0000256" key="2">
    <source>
        <dbReference type="ARBA" id="ARBA00022980"/>
    </source>
</evidence>
<keyword evidence="3 5" id="KW-0687">Ribonucleoprotein</keyword>
<evidence type="ECO:0000313" key="7">
    <source>
        <dbReference type="Proteomes" id="UP001451606"/>
    </source>
</evidence>
<dbReference type="GeneID" id="95966780"/>
<evidence type="ECO:0000313" key="6">
    <source>
        <dbReference type="EMBL" id="WYX99524.1"/>
    </source>
</evidence>
<dbReference type="HAMAP" id="MF_00410">
    <property type="entry name" value="Ribosomal_eL31"/>
    <property type="match status" value="1"/>
</dbReference>
<dbReference type="KEGG" id="omr:OXIME_000056"/>
<evidence type="ECO:0000256" key="1">
    <source>
        <dbReference type="ARBA" id="ARBA00010808"/>
    </source>
</evidence>
<comment type="similarity">
    <text evidence="1 5">Belongs to the eukaryotic ribosomal protein eL31 family.</text>
</comment>
<dbReference type="EMBL" id="CP133772">
    <property type="protein sequence ID" value="WYX99524.1"/>
    <property type="molecule type" value="Genomic_DNA"/>
</dbReference>
<dbReference type="GO" id="GO:1990904">
    <property type="term" value="C:ribonucleoprotein complex"/>
    <property type="evidence" value="ECO:0007669"/>
    <property type="project" value="UniProtKB-KW"/>
</dbReference>